<comment type="caution">
    <text evidence="3">The sequence shown here is derived from an EMBL/GenBank/DDBJ whole genome shotgun (WGS) entry which is preliminary data.</text>
</comment>
<evidence type="ECO:0000313" key="4">
    <source>
        <dbReference type="Proteomes" id="UP000638648"/>
    </source>
</evidence>
<keyword evidence="1" id="KW-0378">Hydrolase</keyword>
<dbReference type="PANTHER" id="PTHR39159">
    <property type="match status" value="1"/>
</dbReference>
<feature type="domain" description="DUF402" evidence="2">
    <location>
        <begin position="74"/>
        <end position="179"/>
    </location>
</feature>
<dbReference type="GO" id="GO:0016787">
    <property type="term" value="F:hydrolase activity"/>
    <property type="evidence" value="ECO:0007669"/>
    <property type="project" value="UniProtKB-KW"/>
</dbReference>
<dbReference type="Gene3D" id="2.40.380.10">
    <property type="entry name" value="FomD-like"/>
    <property type="match status" value="1"/>
</dbReference>
<dbReference type="InterPro" id="IPR007295">
    <property type="entry name" value="DUF402"/>
</dbReference>
<keyword evidence="4" id="KW-1185">Reference proteome</keyword>
<name>A0A927N438_9ACTN</name>
<dbReference type="PANTHER" id="PTHR39159:SF1">
    <property type="entry name" value="UPF0374 PROTEIN YGAC"/>
    <property type="match status" value="1"/>
</dbReference>
<protein>
    <submittedName>
        <fullName evidence="3">Protein associated with RNAse G/E</fullName>
    </submittedName>
</protein>
<dbReference type="SUPFAM" id="SSF159234">
    <property type="entry name" value="FomD-like"/>
    <property type="match status" value="1"/>
</dbReference>
<evidence type="ECO:0000256" key="1">
    <source>
        <dbReference type="ARBA" id="ARBA00022801"/>
    </source>
</evidence>
<dbReference type="RefSeq" id="WP_192755378.1">
    <property type="nucleotide sequence ID" value="NZ_BAABJL010000005.1"/>
</dbReference>
<evidence type="ECO:0000313" key="3">
    <source>
        <dbReference type="EMBL" id="MBE1612306.1"/>
    </source>
</evidence>
<dbReference type="InterPro" id="IPR035930">
    <property type="entry name" value="FomD-like_sf"/>
</dbReference>
<sequence>MKPGGTLVVQEYWRGHLWSAVPHVLVAAEADQYVTYLPAGTAATYASSVGIPGRDHLSRAERKLLAMESCVYRVVERQVAPETLHFFTRGSWARVNLGWTTERTFLGWYVNFELPATPSGTGLRTMDLVLDILIGPDGDWAWKDRADFDEAVRRGVLDPKLLATLEAESDRVRARVASRSGPFDERCRRGGQIRAGACPSSHRSTRWKAGVGVAGSSVTTCRARLFPAELLDALNAGIRERPHATIGRS</sequence>
<dbReference type="InterPro" id="IPR050212">
    <property type="entry name" value="Ntdp-like"/>
</dbReference>
<gene>
    <name evidence="3" type="ORF">HEB94_009154</name>
</gene>
<dbReference type="EMBL" id="JADBEM010000001">
    <property type="protein sequence ID" value="MBE1612306.1"/>
    <property type="molecule type" value="Genomic_DNA"/>
</dbReference>
<proteinExistence type="predicted"/>
<reference evidence="3" key="1">
    <citation type="submission" date="2020-10" db="EMBL/GenBank/DDBJ databases">
        <title>Sequencing the genomes of 1000 actinobacteria strains.</title>
        <authorList>
            <person name="Klenk H.-P."/>
        </authorList>
    </citation>
    <scope>NUCLEOTIDE SEQUENCE</scope>
    <source>
        <strain evidence="3">DSM 45354</strain>
    </source>
</reference>
<dbReference type="Pfam" id="PF04167">
    <property type="entry name" value="DUF402"/>
    <property type="match status" value="1"/>
</dbReference>
<dbReference type="AlphaFoldDB" id="A0A927N438"/>
<accession>A0A927N438</accession>
<organism evidence="3 4">
    <name type="scientific">Actinopolymorpha pittospori</name>
    <dbReference type="NCBI Taxonomy" id="648752"/>
    <lineage>
        <taxon>Bacteria</taxon>
        <taxon>Bacillati</taxon>
        <taxon>Actinomycetota</taxon>
        <taxon>Actinomycetes</taxon>
        <taxon>Propionibacteriales</taxon>
        <taxon>Actinopolymorphaceae</taxon>
        <taxon>Actinopolymorpha</taxon>
    </lineage>
</organism>
<evidence type="ECO:0000259" key="2">
    <source>
        <dbReference type="Pfam" id="PF04167"/>
    </source>
</evidence>
<dbReference type="Proteomes" id="UP000638648">
    <property type="component" value="Unassembled WGS sequence"/>
</dbReference>